<dbReference type="InterPro" id="IPR023367">
    <property type="entry name" value="Peptidase_M42_dom2"/>
</dbReference>
<protein>
    <submittedName>
        <fullName evidence="7">Endoglucanase</fullName>
        <ecNumber evidence="7">3.2.1.4</ecNumber>
    </submittedName>
</protein>
<accession>A0ABS2SZ49</accession>
<gene>
    <name evidence="7" type="ORF">JOC54_003340</name>
</gene>
<reference evidence="7" key="1">
    <citation type="submission" date="2021-01" db="EMBL/GenBank/DDBJ databases">
        <title>Genomic Encyclopedia of Type Strains, Phase IV (KMG-IV): sequencing the most valuable type-strain genomes for metagenomic binning, comparative biology and taxonomic classification.</title>
        <authorList>
            <person name="Goeker M."/>
        </authorList>
    </citation>
    <scope>NUCLEOTIDE SEQUENCE</scope>
    <source>
        <strain evidence="7">DSM 21943</strain>
    </source>
</reference>
<evidence type="ECO:0000256" key="5">
    <source>
        <dbReference type="ARBA" id="ARBA00022801"/>
    </source>
</evidence>
<dbReference type="Pfam" id="PF05343">
    <property type="entry name" value="Peptidase_M42"/>
    <property type="match status" value="1"/>
</dbReference>
<keyword evidence="3" id="KW-0645">Protease</keyword>
<keyword evidence="5 7" id="KW-0378">Hydrolase</keyword>
<dbReference type="InterPro" id="IPR051464">
    <property type="entry name" value="Peptidase_M42_aminopept"/>
</dbReference>
<dbReference type="GO" id="GO:0008810">
    <property type="term" value="F:cellulase activity"/>
    <property type="evidence" value="ECO:0007669"/>
    <property type="project" value="UniProtKB-EC"/>
</dbReference>
<dbReference type="PANTHER" id="PTHR32481">
    <property type="entry name" value="AMINOPEPTIDASE"/>
    <property type="match status" value="1"/>
</dbReference>
<dbReference type="SUPFAM" id="SSF101821">
    <property type="entry name" value="Aminopeptidase/glucanase lid domain"/>
    <property type="match status" value="1"/>
</dbReference>
<evidence type="ECO:0000313" key="8">
    <source>
        <dbReference type="Proteomes" id="UP001179280"/>
    </source>
</evidence>
<evidence type="ECO:0000256" key="4">
    <source>
        <dbReference type="ARBA" id="ARBA00022723"/>
    </source>
</evidence>
<dbReference type="EMBL" id="JAFBCV010000011">
    <property type="protein sequence ID" value="MBM7840060.1"/>
    <property type="molecule type" value="Genomic_DNA"/>
</dbReference>
<proteinExistence type="inferred from homology"/>
<dbReference type="EC" id="3.2.1.4" evidence="7"/>
<dbReference type="Gene3D" id="2.40.30.40">
    <property type="entry name" value="Peptidase M42, domain 2"/>
    <property type="match status" value="1"/>
</dbReference>
<evidence type="ECO:0000256" key="3">
    <source>
        <dbReference type="ARBA" id="ARBA00022670"/>
    </source>
</evidence>
<evidence type="ECO:0000256" key="1">
    <source>
        <dbReference type="ARBA" id="ARBA00006272"/>
    </source>
</evidence>
<evidence type="ECO:0000256" key="6">
    <source>
        <dbReference type="PIRNR" id="PIRNR001123"/>
    </source>
</evidence>
<dbReference type="PANTHER" id="PTHR32481:SF0">
    <property type="entry name" value="AMINOPEPTIDASE YPDE-RELATED"/>
    <property type="match status" value="1"/>
</dbReference>
<keyword evidence="4" id="KW-0479">Metal-binding</keyword>
<keyword evidence="7" id="KW-0326">Glycosidase</keyword>
<dbReference type="PIRSF" id="PIRSF001123">
    <property type="entry name" value="PepA_GA"/>
    <property type="match status" value="1"/>
</dbReference>
<comment type="caution">
    <text evidence="7">The sequence shown here is derived from an EMBL/GenBank/DDBJ whole genome shotgun (WGS) entry which is preliminary data.</text>
</comment>
<name>A0ABS2SZ49_9BACI</name>
<evidence type="ECO:0000256" key="2">
    <source>
        <dbReference type="ARBA" id="ARBA00022438"/>
    </source>
</evidence>
<evidence type="ECO:0000313" key="7">
    <source>
        <dbReference type="EMBL" id="MBM7840060.1"/>
    </source>
</evidence>
<organism evidence="7 8">
    <name type="scientific">Shouchella xiaoxiensis</name>
    <dbReference type="NCBI Taxonomy" id="766895"/>
    <lineage>
        <taxon>Bacteria</taxon>
        <taxon>Bacillati</taxon>
        <taxon>Bacillota</taxon>
        <taxon>Bacilli</taxon>
        <taxon>Bacillales</taxon>
        <taxon>Bacillaceae</taxon>
        <taxon>Shouchella</taxon>
    </lineage>
</organism>
<dbReference type="Proteomes" id="UP001179280">
    <property type="component" value="Unassembled WGS sequence"/>
</dbReference>
<sequence>MDESKLIELLKIPSPSGHEATIQSKWLDDLKDAADELATDNAGNAIARINPDSPYQVLLAGHCDEIGFLVKSIDENGFVFVEKLGGISHKPALGMSVQIHGKNGIMSGVMGTNAEHHGGASDSFSMDDLFIDCGAQSAETVKNCVQIGDPVTYEVEPMKMNSYISGRGLDNRTGSFIVAEVIRRLAIERPDVGVCGVSTVNEETNMGGAYFAGAQIKPDMAIAIDVTFATDYPGVNKQKHGDVRLGKGPVLAKGAPINLKMNRLLETVAKEKDIPLQYELTPRRTGTDADQLRLTGKGVPVALVSLPLRYMHAPREVASLQDMEQEIDLLVGFIQKLTVDQDVKPVSLPK</sequence>
<dbReference type="InterPro" id="IPR008007">
    <property type="entry name" value="Peptidase_M42"/>
</dbReference>
<comment type="similarity">
    <text evidence="1 6">Belongs to the peptidase M42 family.</text>
</comment>
<dbReference type="SUPFAM" id="SSF53187">
    <property type="entry name" value="Zn-dependent exopeptidases"/>
    <property type="match status" value="1"/>
</dbReference>
<dbReference type="Gene3D" id="3.40.630.10">
    <property type="entry name" value="Zn peptidases"/>
    <property type="match status" value="1"/>
</dbReference>
<keyword evidence="2" id="KW-0031">Aminopeptidase</keyword>
<keyword evidence="8" id="KW-1185">Reference proteome</keyword>